<dbReference type="Proteomes" id="UP000775547">
    <property type="component" value="Unassembled WGS sequence"/>
</dbReference>
<gene>
    <name evidence="1" type="ORF">DXG03_002770</name>
</gene>
<keyword evidence="2" id="KW-1185">Reference proteome</keyword>
<evidence type="ECO:0000313" key="2">
    <source>
        <dbReference type="Proteomes" id="UP000775547"/>
    </source>
</evidence>
<name>A0A9P7G828_9AGAR</name>
<sequence length="92" mass="10173">MDVDAVMEVDVAMGSTFSHPQALVEDQQDLSIQTPPPTAPMPSRDNFRDIQVKVHIRRPERDSWVYMGRGVVTQEMTGQSSRVGGLPPLAPL</sequence>
<reference evidence="1" key="2">
    <citation type="submission" date="2021-10" db="EMBL/GenBank/DDBJ databases">
        <title>Phylogenomics reveals ancestral predisposition of the termite-cultivated fungus Termitomyces towards a domesticated lifestyle.</title>
        <authorList>
            <person name="Auxier B."/>
            <person name="Grum-Grzhimaylo A."/>
            <person name="Cardenas M.E."/>
            <person name="Lodge J.D."/>
            <person name="Laessoe T."/>
            <person name="Pedersen O."/>
            <person name="Smith M.E."/>
            <person name="Kuyper T.W."/>
            <person name="Franco-Molano E.A."/>
            <person name="Baroni T.J."/>
            <person name="Aanen D.K."/>
        </authorList>
    </citation>
    <scope>NUCLEOTIDE SEQUENCE</scope>
    <source>
        <strain evidence="1">AP01</strain>
        <tissue evidence="1">Mycelium</tissue>
    </source>
</reference>
<organism evidence="1 2">
    <name type="scientific">Asterophora parasitica</name>
    <dbReference type="NCBI Taxonomy" id="117018"/>
    <lineage>
        <taxon>Eukaryota</taxon>
        <taxon>Fungi</taxon>
        <taxon>Dikarya</taxon>
        <taxon>Basidiomycota</taxon>
        <taxon>Agaricomycotina</taxon>
        <taxon>Agaricomycetes</taxon>
        <taxon>Agaricomycetidae</taxon>
        <taxon>Agaricales</taxon>
        <taxon>Tricholomatineae</taxon>
        <taxon>Lyophyllaceae</taxon>
        <taxon>Asterophora</taxon>
    </lineage>
</organism>
<dbReference type="OrthoDB" id="3227562at2759"/>
<reference evidence="1" key="1">
    <citation type="submission" date="2020-07" db="EMBL/GenBank/DDBJ databases">
        <authorList>
            <person name="Nieuwenhuis M."/>
            <person name="Van De Peppel L.J.J."/>
        </authorList>
    </citation>
    <scope>NUCLEOTIDE SEQUENCE</scope>
    <source>
        <strain evidence="1">AP01</strain>
        <tissue evidence="1">Mycelium</tissue>
    </source>
</reference>
<proteinExistence type="predicted"/>
<evidence type="ECO:0000313" key="1">
    <source>
        <dbReference type="EMBL" id="KAG5642460.1"/>
    </source>
</evidence>
<protein>
    <submittedName>
        <fullName evidence="1">Uncharacterized protein</fullName>
    </submittedName>
</protein>
<comment type="caution">
    <text evidence="1">The sequence shown here is derived from an EMBL/GenBank/DDBJ whole genome shotgun (WGS) entry which is preliminary data.</text>
</comment>
<accession>A0A9P7G828</accession>
<dbReference type="AlphaFoldDB" id="A0A9P7G828"/>
<dbReference type="EMBL" id="JABCKV010000184">
    <property type="protein sequence ID" value="KAG5642460.1"/>
    <property type="molecule type" value="Genomic_DNA"/>
</dbReference>